<gene>
    <name evidence="2" type="ORF">SISNIDRAFT_488604</name>
</gene>
<evidence type="ECO:0000313" key="3">
    <source>
        <dbReference type="Proteomes" id="UP000076722"/>
    </source>
</evidence>
<feature type="compositionally biased region" description="Low complexity" evidence="1">
    <location>
        <begin position="13"/>
        <end position="22"/>
    </location>
</feature>
<protein>
    <submittedName>
        <fullName evidence="2">Uncharacterized protein</fullName>
    </submittedName>
</protein>
<organism evidence="2 3">
    <name type="scientific">Sistotremastrum niveocremeum HHB9708</name>
    <dbReference type="NCBI Taxonomy" id="1314777"/>
    <lineage>
        <taxon>Eukaryota</taxon>
        <taxon>Fungi</taxon>
        <taxon>Dikarya</taxon>
        <taxon>Basidiomycota</taxon>
        <taxon>Agaricomycotina</taxon>
        <taxon>Agaricomycetes</taxon>
        <taxon>Sistotremastrales</taxon>
        <taxon>Sistotremastraceae</taxon>
        <taxon>Sertulicium</taxon>
        <taxon>Sertulicium niveocremeum</taxon>
    </lineage>
</organism>
<name>A0A164QXY5_9AGAM</name>
<keyword evidence="3" id="KW-1185">Reference proteome</keyword>
<proteinExistence type="predicted"/>
<feature type="region of interest" description="Disordered" evidence="1">
    <location>
        <begin position="1"/>
        <end position="107"/>
    </location>
</feature>
<dbReference type="Proteomes" id="UP000076722">
    <property type="component" value="Unassembled WGS sequence"/>
</dbReference>
<feature type="compositionally biased region" description="Low complexity" evidence="1">
    <location>
        <begin position="32"/>
        <end position="56"/>
    </location>
</feature>
<dbReference type="EMBL" id="KV419423">
    <property type="protein sequence ID" value="KZS90069.1"/>
    <property type="molecule type" value="Genomic_DNA"/>
</dbReference>
<evidence type="ECO:0000313" key="2">
    <source>
        <dbReference type="EMBL" id="KZS90069.1"/>
    </source>
</evidence>
<evidence type="ECO:0000256" key="1">
    <source>
        <dbReference type="SAM" id="MobiDB-lite"/>
    </source>
</evidence>
<reference evidence="2 3" key="1">
    <citation type="journal article" date="2016" name="Mol. Biol. Evol.">
        <title>Comparative Genomics of Early-Diverging Mushroom-Forming Fungi Provides Insights into the Origins of Lignocellulose Decay Capabilities.</title>
        <authorList>
            <person name="Nagy L.G."/>
            <person name="Riley R."/>
            <person name="Tritt A."/>
            <person name="Adam C."/>
            <person name="Daum C."/>
            <person name="Floudas D."/>
            <person name="Sun H."/>
            <person name="Yadav J.S."/>
            <person name="Pangilinan J."/>
            <person name="Larsson K.H."/>
            <person name="Matsuura K."/>
            <person name="Barry K."/>
            <person name="Labutti K."/>
            <person name="Kuo R."/>
            <person name="Ohm R.A."/>
            <person name="Bhattacharya S.S."/>
            <person name="Shirouzu T."/>
            <person name="Yoshinaga Y."/>
            <person name="Martin F.M."/>
            <person name="Grigoriev I.V."/>
            <person name="Hibbett D.S."/>
        </authorList>
    </citation>
    <scope>NUCLEOTIDE SEQUENCE [LARGE SCALE GENOMIC DNA]</scope>
    <source>
        <strain evidence="2 3">HHB9708</strain>
    </source>
</reference>
<sequence length="107" mass="11233">MPPVEEIKIRIIPSEPSEAEASSVHDVVNPRTPISPALSSTTSSPNLTSSSLPVTTGVPGNPPAETSVRLSQDVWDRWARESVSSPVKCEQCPPPKDPHGSGGPNVS</sequence>
<accession>A0A164QXY5</accession>
<dbReference type="AlphaFoldDB" id="A0A164QXY5"/>